<dbReference type="InterPro" id="IPR040315">
    <property type="entry name" value="WDR46/Utp7"/>
</dbReference>
<dbReference type="EMBL" id="CAJFCW020000004">
    <property type="protein sequence ID" value="CAG9110487.1"/>
    <property type="molecule type" value="Genomic_DNA"/>
</dbReference>
<dbReference type="PANTHER" id="PTHR14085">
    <property type="entry name" value="WD-REPEAT PROTEIN BING4"/>
    <property type="match status" value="1"/>
</dbReference>
<dbReference type="GO" id="GO:0000462">
    <property type="term" value="P:maturation of SSU-rRNA from tricistronic rRNA transcript (SSU-rRNA, 5.8S rRNA, LSU-rRNA)"/>
    <property type="evidence" value="ECO:0007669"/>
    <property type="project" value="TreeGrafter"/>
</dbReference>
<dbReference type="Proteomes" id="UP000783686">
    <property type="component" value="Unassembled WGS sequence"/>
</dbReference>
<dbReference type="PANTHER" id="PTHR14085:SF3">
    <property type="entry name" value="WD REPEAT-CONTAINING PROTEIN 46"/>
    <property type="match status" value="1"/>
</dbReference>
<evidence type="ECO:0000256" key="4">
    <source>
        <dbReference type="ARBA" id="ARBA00022737"/>
    </source>
</evidence>
<dbReference type="SMART" id="SM00320">
    <property type="entry name" value="WD40"/>
    <property type="match status" value="4"/>
</dbReference>
<dbReference type="GO" id="GO:0030686">
    <property type="term" value="C:90S preribosome"/>
    <property type="evidence" value="ECO:0007669"/>
    <property type="project" value="TreeGrafter"/>
</dbReference>
<keyword evidence="5" id="KW-0539">Nucleus</keyword>
<evidence type="ECO:0000259" key="7">
    <source>
        <dbReference type="SMART" id="SM01033"/>
    </source>
</evidence>
<dbReference type="Pfam" id="PF08149">
    <property type="entry name" value="BING4CT"/>
    <property type="match status" value="1"/>
</dbReference>
<dbReference type="PROSITE" id="PS00678">
    <property type="entry name" value="WD_REPEATS_1"/>
    <property type="match status" value="1"/>
</dbReference>
<dbReference type="SUPFAM" id="SSF50978">
    <property type="entry name" value="WD40 repeat-like"/>
    <property type="match status" value="1"/>
</dbReference>
<reference evidence="8" key="1">
    <citation type="submission" date="2020-09" db="EMBL/GenBank/DDBJ databases">
        <authorList>
            <person name="Kikuchi T."/>
        </authorList>
    </citation>
    <scope>NUCLEOTIDE SEQUENCE</scope>
    <source>
        <strain evidence="8">SH1</strain>
    </source>
</reference>
<dbReference type="PROSITE" id="PS50294">
    <property type="entry name" value="WD_REPEATS_REGION"/>
    <property type="match status" value="1"/>
</dbReference>
<dbReference type="InterPro" id="IPR015943">
    <property type="entry name" value="WD40/YVTN_repeat-like_dom_sf"/>
</dbReference>
<keyword evidence="2" id="KW-0698">rRNA processing</keyword>
<evidence type="ECO:0000256" key="1">
    <source>
        <dbReference type="ARBA" id="ARBA00004604"/>
    </source>
</evidence>
<dbReference type="Proteomes" id="UP000614601">
    <property type="component" value="Unassembled WGS sequence"/>
</dbReference>
<keyword evidence="4" id="KW-0677">Repeat</keyword>
<dbReference type="SMART" id="SM01033">
    <property type="entry name" value="BING4CT"/>
    <property type="match status" value="1"/>
</dbReference>
<comment type="caution">
    <text evidence="8">The sequence shown here is derived from an EMBL/GenBank/DDBJ whole genome shotgun (WGS) entry which is preliminary data.</text>
</comment>
<dbReference type="FunFam" id="2.130.10.10:FF:000378">
    <property type="entry name" value="U3 small nucleolar RNA-associated protein 7"/>
    <property type="match status" value="1"/>
</dbReference>
<feature type="repeat" description="WD" evidence="6">
    <location>
        <begin position="314"/>
        <end position="355"/>
    </location>
</feature>
<keyword evidence="3 6" id="KW-0853">WD repeat</keyword>
<evidence type="ECO:0000313" key="8">
    <source>
        <dbReference type="EMBL" id="CAD5218438.1"/>
    </source>
</evidence>
<dbReference type="Gene3D" id="2.130.10.10">
    <property type="entry name" value="YVTN repeat-like/Quinoprotein amine dehydrogenase"/>
    <property type="match status" value="1"/>
</dbReference>
<evidence type="ECO:0000256" key="6">
    <source>
        <dbReference type="PROSITE-ProRule" id="PRU00221"/>
    </source>
</evidence>
<evidence type="ECO:0000256" key="2">
    <source>
        <dbReference type="ARBA" id="ARBA00022552"/>
    </source>
</evidence>
<dbReference type="Pfam" id="PF00400">
    <property type="entry name" value="WD40"/>
    <property type="match status" value="1"/>
</dbReference>
<proteinExistence type="predicted"/>
<dbReference type="GO" id="GO:0032040">
    <property type="term" value="C:small-subunit processome"/>
    <property type="evidence" value="ECO:0007669"/>
    <property type="project" value="TreeGrafter"/>
</dbReference>
<organism evidence="8 9">
    <name type="scientific">Bursaphelenchus okinawaensis</name>
    <dbReference type="NCBI Taxonomy" id="465554"/>
    <lineage>
        <taxon>Eukaryota</taxon>
        <taxon>Metazoa</taxon>
        <taxon>Ecdysozoa</taxon>
        <taxon>Nematoda</taxon>
        <taxon>Chromadorea</taxon>
        <taxon>Rhabditida</taxon>
        <taxon>Tylenchina</taxon>
        <taxon>Tylenchomorpha</taxon>
        <taxon>Aphelenchoidea</taxon>
        <taxon>Aphelenchoididae</taxon>
        <taxon>Bursaphelenchus</taxon>
    </lineage>
</organism>
<name>A0A811KS27_9BILA</name>
<dbReference type="OrthoDB" id="10251154at2759"/>
<keyword evidence="9" id="KW-1185">Reference proteome</keyword>
<feature type="domain" description="BING4 C-terminal" evidence="7">
    <location>
        <begin position="395"/>
        <end position="473"/>
    </location>
</feature>
<gene>
    <name evidence="8" type="ORF">BOKJ2_LOCUS7648</name>
</gene>
<evidence type="ECO:0000256" key="5">
    <source>
        <dbReference type="ARBA" id="ARBA00023242"/>
    </source>
</evidence>
<sequence length="533" mass="60993">MSKENPTEYVTFNLDSNIKEISDVEFSKRSSKKVFTKNPRLNKKKIVKTNKKRKSLIEKVEVDEKKIQENDVDDISELEPQRVKTKLHVKKITKKKENFRQRIEAKIRAEILNAEDNGGISLDEGKETYFLEQKDIVSAVDIAAASKHFTLDLDYGPYKAKYIRNGRHLLLGGHKGHLAAFDWMTKTLHCEVNVTEKVNDVAWLHSENMFAAAQRRWTYIYDKNGVELHCIKTLFNVHSLEFLSRHMLLVAMSNENMLSYLDVSTGQMVQQWRMKQKDSTCMTQNQSNAIIVSGNTKGVVAMWSPNSKEALVEMLTHKAPLSGIAINRDGKTMVTVGLDKQLKIWDLRNHQEMAAYRLPFPPSQVAISQMGQIAVACGQNVQVYSDPNINTITKPYLQYRAPGTVSSLQFCPYEDVLGIGHSHGFASILVPGSGDPNFDALRENPYETKNQRREREVRQLMEKLQPDMITLDPTQINKVNRSELDKKIEYRDTVMHYADAKSMNVDPSRYYQRKKTLNLEPVRGEEGIGVVPW</sequence>
<protein>
    <recommendedName>
        <fullName evidence="7">BING4 C-terminal domain-containing protein</fullName>
    </recommendedName>
</protein>
<accession>A0A811KS27</accession>
<dbReference type="InterPro" id="IPR036322">
    <property type="entry name" value="WD40_repeat_dom_sf"/>
</dbReference>
<dbReference type="InterPro" id="IPR012952">
    <property type="entry name" value="BING4_C_dom"/>
</dbReference>
<dbReference type="EMBL" id="CAJFDH010000004">
    <property type="protein sequence ID" value="CAD5218438.1"/>
    <property type="molecule type" value="Genomic_DNA"/>
</dbReference>
<comment type="subcellular location">
    <subcellularLocation>
        <location evidence="1">Nucleus</location>
        <location evidence="1">Nucleolus</location>
    </subcellularLocation>
</comment>
<dbReference type="AlphaFoldDB" id="A0A811KS27"/>
<evidence type="ECO:0000313" key="9">
    <source>
        <dbReference type="Proteomes" id="UP000614601"/>
    </source>
</evidence>
<dbReference type="PROSITE" id="PS50082">
    <property type="entry name" value="WD_REPEATS_2"/>
    <property type="match status" value="1"/>
</dbReference>
<evidence type="ECO:0000256" key="3">
    <source>
        <dbReference type="ARBA" id="ARBA00022574"/>
    </source>
</evidence>
<dbReference type="InterPro" id="IPR019775">
    <property type="entry name" value="WD40_repeat_CS"/>
</dbReference>
<dbReference type="InterPro" id="IPR001680">
    <property type="entry name" value="WD40_rpt"/>
</dbReference>